<dbReference type="InterPro" id="IPR008930">
    <property type="entry name" value="Terpenoid_cyclase/PrenylTrfase"/>
</dbReference>
<dbReference type="PANTHER" id="PTHR11774:SF4">
    <property type="entry name" value="GERANYLGERANYL TRANSFERASE TYPE-1 SUBUNIT BETA"/>
    <property type="match status" value="1"/>
</dbReference>
<dbReference type="Proteomes" id="UP000000267">
    <property type="component" value="Unassembled WGS sequence"/>
</dbReference>
<dbReference type="GO" id="GO:0005953">
    <property type="term" value="C:CAAX-protein geranylgeranyltransferase complex"/>
    <property type="evidence" value="ECO:0007669"/>
    <property type="project" value="EnsemblFungi"/>
</dbReference>
<dbReference type="Gene3D" id="1.50.10.20">
    <property type="match status" value="1"/>
</dbReference>
<reference evidence="9 10" key="1">
    <citation type="journal article" date="2007" name="Proc. Natl. Acad. Sci. U.S.A.">
        <title>Independent sorting-out of thousands of duplicated gene pairs in two yeast species descended from a whole-genome duplication.</title>
        <authorList>
            <person name="Scannell D.R."/>
            <person name="Frank A.C."/>
            <person name="Conant G.C."/>
            <person name="Byrne K.P."/>
            <person name="Woolfit M."/>
            <person name="Wolfe K.H."/>
        </authorList>
    </citation>
    <scope>NUCLEOTIDE SEQUENCE [LARGE SCALE GENOMIC DNA]</scope>
    <source>
        <strain evidence="10">ATCC 22028 / DSM 70294 / BCRC 21397 / CBS 2163 / NBRC 10782 / NRRL Y-8283 / UCD 57-17</strain>
    </source>
</reference>
<sequence>MDSKLKKEKHWKFLKRHLNLLPSSHQKQDPNRLALVFYSILGLSALEYDKIDGYKVHLPWIRRRYQKMKIPESKEYISGFVGSPLVDIPGLNTFSLSNTLFGLIVLITLKDYDFFTTILDHDSISRFVSSCQTINGSFKSSLDPVTGLPSPVDSDDLRFCYIAVAILYLTGCRTMDDFEKFIDVKNLLKYIKEQECTVGGYGKFDEPHSGYTSCALATLSLLNCTEFITNEFKEKTLCWLLQRQVSNEGCMILQDDKNATYDETDNGGFQGRENKFADTCYCFWCLNSLSILTPDWKGLCDTDLVNSYLLDQTQNTIIGGFSKTDEDDPDIYHTYLGIAALKLIDGTLDGPLCMPISSLQEFLNNSG</sequence>
<dbReference type="eggNOG" id="KOG0367">
    <property type="taxonomic scope" value="Eukaryota"/>
</dbReference>
<dbReference type="PANTHER" id="PTHR11774">
    <property type="entry name" value="GERANYLGERANYL TRANSFERASE TYPE BETA SUBUNIT"/>
    <property type="match status" value="1"/>
</dbReference>
<dbReference type="OMA" id="CHKTFLP"/>
<dbReference type="GO" id="GO:0046872">
    <property type="term" value="F:metal ion binding"/>
    <property type="evidence" value="ECO:0007669"/>
    <property type="project" value="UniProtKB-KW"/>
</dbReference>
<proteinExistence type="inferred from homology"/>
<gene>
    <name evidence="9" type="ORF">Kpol_534p2</name>
</gene>
<accession>A7TJI0</accession>
<evidence type="ECO:0000256" key="4">
    <source>
        <dbReference type="ARBA" id="ARBA00022679"/>
    </source>
</evidence>
<dbReference type="GeneID" id="5545744"/>
<evidence type="ECO:0000256" key="7">
    <source>
        <dbReference type="ARBA" id="ARBA00022833"/>
    </source>
</evidence>
<comment type="similarity">
    <text evidence="2">Belongs to the protein prenyltransferase subunit beta family.</text>
</comment>
<dbReference type="HOGENOM" id="CLU_028946_2_1_1"/>
<protein>
    <recommendedName>
        <fullName evidence="8">Prenyltransferase alpha-alpha toroid domain-containing protein</fullName>
    </recommendedName>
</protein>
<dbReference type="FunCoup" id="A7TJI0">
    <property type="interactions" value="8"/>
</dbReference>
<evidence type="ECO:0000256" key="3">
    <source>
        <dbReference type="ARBA" id="ARBA00022602"/>
    </source>
</evidence>
<dbReference type="InterPro" id="IPR045089">
    <property type="entry name" value="PGGT1B-like"/>
</dbReference>
<keyword evidence="7" id="KW-0862">Zinc</keyword>
<dbReference type="EMBL" id="DS480402">
    <property type="protein sequence ID" value="EDO17523.1"/>
    <property type="molecule type" value="Genomic_DNA"/>
</dbReference>
<dbReference type="Pfam" id="PF00432">
    <property type="entry name" value="Prenyltrans"/>
    <property type="match status" value="1"/>
</dbReference>
<keyword evidence="5" id="KW-0479">Metal-binding</keyword>
<dbReference type="PhylomeDB" id="A7TJI0"/>
<evidence type="ECO:0000256" key="5">
    <source>
        <dbReference type="ARBA" id="ARBA00022723"/>
    </source>
</evidence>
<keyword evidence="10" id="KW-1185">Reference proteome</keyword>
<dbReference type="SUPFAM" id="SSF48239">
    <property type="entry name" value="Terpenoid cyclases/Protein prenyltransferases"/>
    <property type="match status" value="1"/>
</dbReference>
<dbReference type="GO" id="GO:0004662">
    <property type="term" value="F:CAAX-protein geranylgeranyltransferase activity"/>
    <property type="evidence" value="ECO:0007669"/>
    <property type="project" value="EnsemblFungi"/>
</dbReference>
<dbReference type="InterPro" id="IPR001330">
    <property type="entry name" value="Prenyltrans"/>
</dbReference>
<dbReference type="AlphaFoldDB" id="A7TJI0"/>
<name>A7TJI0_VANPO</name>
<keyword evidence="6" id="KW-0677">Repeat</keyword>
<evidence type="ECO:0000256" key="2">
    <source>
        <dbReference type="ARBA" id="ARBA00010497"/>
    </source>
</evidence>
<dbReference type="InParanoid" id="A7TJI0"/>
<dbReference type="RefSeq" id="XP_001645381.1">
    <property type="nucleotide sequence ID" value="XM_001645331.1"/>
</dbReference>
<keyword evidence="3" id="KW-0637">Prenyltransferase</keyword>
<comment type="cofactor">
    <cofactor evidence="1">
        <name>Zn(2+)</name>
        <dbReference type="ChEBI" id="CHEBI:29105"/>
    </cofactor>
</comment>
<organism evidence="10">
    <name type="scientific">Vanderwaltozyma polyspora (strain ATCC 22028 / DSM 70294 / BCRC 21397 / CBS 2163 / NBRC 10782 / NRRL Y-8283 / UCD 57-17)</name>
    <name type="common">Kluyveromyces polysporus</name>
    <dbReference type="NCBI Taxonomy" id="436907"/>
    <lineage>
        <taxon>Eukaryota</taxon>
        <taxon>Fungi</taxon>
        <taxon>Dikarya</taxon>
        <taxon>Ascomycota</taxon>
        <taxon>Saccharomycotina</taxon>
        <taxon>Saccharomycetes</taxon>
        <taxon>Saccharomycetales</taxon>
        <taxon>Saccharomycetaceae</taxon>
        <taxon>Vanderwaltozyma</taxon>
    </lineage>
</organism>
<dbReference type="OrthoDB" id="24893at2759"/>
<evidence type="ECO:0000256" key="1">
    <source>
        <dbReference type="ARBA" id="ARBA00001947"/>
    </source>
</evidence>
<evidence type="ECO:0000256" key="6">
    <source>
        <dbReference type="ARBA" id="ARBA00022737"/>
    </source>
</evidence>
<evidence type="ECO:0000313" key="10">
    <source>
        <dbReference type="Proteomes" id="UP000000267"/>
    </source>
</evidence>
<keyword evidence="4" id="KW-0808">Transferase</keyword>
<feature type="domain" description="Prenyltransferase alpha-alpha toroid" evidence="8">
    <location>
        <begin position="5"/>
        <end position="345"/>
    </location>
</feature>
<evidence type="ECO:0000259" key="8">
    <source>
        <dbReference type="Pfam" id="PF00432"/>
    </source>
</evidence>
<dbReference type="STRING" id="436907.A7TJI0"/>
<evidence type="ECO:0000313" key="9">
    <source>
        <dbReference type="EMBL" id="EDO17523.1"/>
    </source>
</evidence>
<dbReference type="KEGG" id="vpo:Kpol_534p2"/>